<dbReference type="SUPFAM" id="SSF47384">
    <property type="entry name" value="Homodimeric domain of signal transducing histidine kinase"/>
    <property type="match status" value="1"/>
</dbReference>
<dbReference type="SMART" id="SM00387">
    <property type="entry name" value="HATPase_c"/>
    <property type="match status" value="1"/>
</dbReference>
<dbReference type="InterPro" id="IPR013767">
    <property type="entry name" value="PAS_fold"/>
</dbReference>
<dbReference type="InterPro" id="IPR036890">
    <property type="entry name" value="HATPase_C_sf"/>
</dbReference>
<dbReference type="CDD" id="cd00075">
    <property type="entry name" value="HATPase"/>
    <property type="match status" value="1"/>
</dbReference>
<dbReference type="SMART" id="SM00388">
    <property type="entry name" value="HisKA"/>
    <property type="match status" value="1"/>
</dbReference>
<dbReference type="SUPFAM" id="SSF55874">
    <property type="entry name" value="ATPase domain of HSP90 chaperone/DNA topoisomerase II/histidine kinase"/>
    <property type="match status" value="1"/>
</dbReference>
<keyword evidence="5" id="KW-0808">Transferase</keyword>
<evidence type="ECO:0000259" key="8">
    <source>
        <dbReference type="PROSITE" id="PS50109"/>
    </source>
</evidence>
<dbReference type="SUPFAM" id="SSF55785">
    <property type="entry name" value="PYP-like sensor domain (PAS domain)"/>
    <property type="match status" value="2"/>
</dbReference>
<dbReference type="PRINTS" id="PR00344">
    <property type="entry name" value="BCTRLSENSOR"/>
</dbReference>
<proteinExistence type="predicted"/>
<evidence type="ECO:0000256" key="6">
    <source>
        <dbReference type="ARBA" id="ARBA00023012"/>
    </source>
</evidence>
<comment type="subcellular location">
    <subcellularLocation>
        <location evidence="2">Cell membrane</location>
    </subcellularLocation>
</comment>
<dbReference type="Pfam" id="PF00512">
    <property type="entry name" value="HisKA"/>
    <property type="match status" value="1"/>
</dbReference>
<dbReference type="PANTHER" id="PTHR43547:SF2">
    <property type="entry name" value="HYBRID SIGNAL TRANSDUCTION HISTIDINE KINASE C"/>
    <property type="match status" value="1"/>
</dbReference>
<dbReference type="CDD" id="cd00082">
    <property type="entry name" value="HisKA"/>
    <property type="match status" value="1"/>
</dbReference>
<keyword evidence="10" id="KW-1185">Reference proteome</keyword>
<evidence type="ECO:0000313" key="10">
    <source>
        <dbReference type="Proteomes" id="UP001448858"/>
    </source>
</evidence>
<dbReference type="EMBL" id="CP151657">
    <property type="protein sequence ID" value="WZP15688.1"/>
    <property type="molecule type" value="Genomic_DNA"/>
</dbReference>
<evidence type="ECO:0000256" key="7">
    <source>
        <dbReference type="SAM" id="Coils"/>
    </source>
</evidence>
<dbReference type="Pfam" id="PF02518">
    <property type="entry name" value="HATPase_c"/>
    <property type="match status" value="1"/>
</dbReference>
<evidence type="ECO:0000313" key="9">
    <source>
        <dbReference type="EMBL" id="WZP15688.1"/>
    </source>
</evidence>
<keyword evidence="9" id="KW-0547">Nucleotide-binding</keyword>
<evidence type="ECO:0000256" key="2">
    <source>
        <dbReference type="ARBA" id="ARBA00004236"/>
    </source>
</evidence>
<dbReference type="Pfam" id="PF00989">
    <property type="entry name" value="PAS"/>
    <property type="match status" value="1"/>
</dbReference>
<keyword evidence="5" id="KW-0418">Kinase</keyword>
<dbReference type="RefSeq" id="WP_342023341.1">
    <property type="nucleotide sequence ID" value="NZ_CP151657.1"/>
</dbReference>
<dbReference type="GO" id="GO:0005524">
    <property type="term" value="F:ATP binding"/>
    <property type="evidence" value="ECO:0007669"/>
    <property type="project" value="UniProtKB-KW"/>
</dbReference>
<dbReference type="PANTHER" id="PTHR43547">
    <property type="entry name" value="TWO-COMPONENT HISTIDINE KINASE"/>
    <property type="match status" value="1"/>
</dbReference>
<name>A0ABZ2ZU32_9MICC</name>
<keyword evidence="6" id="KW-0902">Two-component regulatory system</keyword>
<dbReference type="SMART" id="SM00091">
    <property type="entry name" value="PAS"/>
    <property type="match status" value="1"/>
</dbReference>
<feature type="domain" description="Histidine kinase" evidence="8">
    <location>
        <begin position="333"/>
        <end position="545"/>
    </location>
</feature>
<evidence type="ECO:0000256" key="1">
    <source>
        <dbReference type="ARBA" id="ARBA00000085"/>
    </source>
</evidence>
<dbReference type="InterPro" id="IPR003661">
    <property type="entry name" value="HisK_dim/P_dom"/>
</dbReference>
<protein>
    <recommendedName>
        <fullName evidence="3">histidine kinase</fullName>
        <ecNumber evidence="3">2.7.13.3</ecNumber>
    </recommendedName>
</protein>
<sequence length="545" mass="58425">MSSPEPRREEKPNHHGQPSIHLDYEAHFHASPSGYLVVEPGGRILDINATLARWLRRSREDVIGSTVLDLMPAADRVLYSAFALPQLGVSGSFNEMALNLSDADGGVLPMLVSGVRERTGESTGENTGENAGENTGDGIDRLVFFSAPKRTRFERDLAAALQKAEASEAARVQAEEVLHEKQRALEEKDRTLQENLRISREREVLLETVLNTADVGLLVVDGDGTAILANSHLESSWHRVASRPGVPLAPVEAFGADRVTPIPPERLPIPRAAAGETFTNEVMWVGTGEDQMAVSVSARPVRGMGEVFGSVLSFSDVTRLVRAVAAQDDFVANVSHELRTPLTSILGYLDLALDAEELPEHVSSALSVAMRNAERLLGLVSDLLSVASGTKKLEPKMTDVVEIVRAGVISAAPRAAVSGVDITVDVPVSLPWEVDPQRMAQVVDNLLSNAVKYSPDGGTIVVRLRHDGASLLLEVEDTGVGMSKDEQEKVFTKFFRSRAAITAAVPGAGLGLVITKNIVELHGGSLTFRSSLGEGSVFTVVLPDG</sequence>
<dbReference type="InterPro" id="IPR036097">
    <property type="entry name" value="HisK_dim/P_sf"/>
</dbReference>
<keyword evidence="9" id="KW-0067">ATP-binding</keyword>
<evidence type="ECO:0000256" key="4">
    <source>
        <dbReference type="ARBA" id="ARBA00022553"/>
    </source>
</evidence>
<dbReference type="EC" id="2.7.13.3" evidence="3"/>
<dbReference type="InterPro" id="IPR005467">
    <property type="entry name" value="His_kinase_dom"/>
</dbReference>
<dbReference type="PROSITE" id="PS50109">
    <property type="entry name" value="HIS_KIN"/>
    <property type="match status" value="1"/>
</dbReference>
<feature type="coiled-coil region" evidence="7">
    <location>
        <begin position="157"/>
        <end position="194"/>
    </location>
</feature>
<keyword evidence="4" id="KW-0597">Phosphoprotein</keyword>
<evidence type="ECO:0000256" key="5">
    <source>
        <dbReference type="ARBA" id="ARBA00022777"/>
    </source>
</evidence>
<dbReference type="InterPro" id="IPR004358">
    <property type="entry name" value="Sig_transdc_His_kin-like_C"/>
</dbReference>
<gene>
    <name evidence="9" type="ORF">AAE021_16290</name>
</gene>
<comment type="catalytic activity">
    <reaction evidence="1">
        <text>ATP + protein L-histidine = ADP + protein N-phospho-L-histidine.</text>
        <dbReference type="EC" id="2.7.13.3"/>
    </reaction>
</comment>
<reference evidence="9 10" key="1">
    <citation type="submission" date="2024-04" db="EMBL/GenBank/DDBJ databases">
        <title>Arthrobacter sp. from Plains bison fecal sample.</title>
        <authorList>
            <person name="Ruzzini A."/>
        </authorList>
    </citation>
    <scope>NUCLEOTIDE SEQUENCE [LARGE SCALE GENOMIC DNA]</scope>
    <source>
        <strain evidence="9 10">EINP1</strain>
    </source>
</reference>
<dbReference type="CDD" id="cd00130">
    <property type="entry name" value="PAS"/>
    <property type="match status" value="1"/>
</dbReference>
<dbReference type="Gene3D" id="3.30.565.10">
    <property type="entry name" value="Histidine kinase-like ATPase, C-terminal domain"/>
    <property type="match status" value="1"/>
</dbReference>
<dbReference type="InterPro" id="IPR035965">
    <property type="entry name" value="PAS-like_dom_sf"/>
</dbReference>
<dbReference type="Gene3D" id="1.10.287.130">
    <property type="match status" value="1"/>
</dbReference>
<organism evidence="9 10">
    <name type="scientific">Arthrobacter citreus</name>
    <dbReference type="NCBI Taxonomy" id="1670"/>
    <lineage>
        <taxon>Bacteria</taxon>
        <taxon>Bacillati</taxon>
        <taxon>Actinomycetota</taxon>
        <taxon>Actinomycetes</taxon>
        <taxon>Micrococcales</taxon>
        <taxon>Micrococcaceae</taxon>
        <taxon>Arthrobacter</taxon>
    </lineage>
</organism>
<accession>A0ABZ2ZU32</accession>
<keyword evidence="7" id="KW-0175">Coiled coil</keyword>
<dbReference type="InterPro" id="IPR000014">
    <property type="entry name" value="PAS"/>
</dbReference>
<dbReference type="Gene3D" id="3.30.450.20">
    <property type="entry name" value="PAS domain"/>
    <property type="match status" value="2"/>
</dbReference>
<dbReference type="Proteomes" id="UP001448858">
    <property type="component" value="Chromosome"/>
</dbReference>
<dbReference type="InterPro" id="IPR003594">
    <property type="entry name" value="HATPase_dom"/>
</dbReference>
<dbReference type="NCBIfam" id="TIGR00229">
    <property type="entry name" value="sensory_box"/>
    <property type="match status" value="1"/>
</dbReference>
<evidence type="ECO:0000256" key="3">
    <source>
        <dbReference type="ARBA" id="ARBA00012438"/>
    </source>
</evidence>